<dbReference type="SUPFAM" id="SSF55469">
    <property type="entry name" value="FMN-dependent nitroreductase-like"/>
    <property type="match status" value="1"/>
</dbReference>
<dbReference type="PANTHER" id="PTHR43673:SF10">
    <property type="entry name" value="NADH DEHYDROGENASE_NAD(P)H NITROREDUCTASE XCC3605-RELATED"/>
    <property type="match status" value="1"/>
</dbReference>
<dbReference type="Gene3D" id="3.40.109.10">
    <property type="entry name" value="NADH Oxidase"/>
    <property type="match status" value="1"/>
</dbReference>
<name>A0A366EE57_9BACI</name>
<dbReference type="InterPro" id="IPR029479">
    <property type="entry name" value="Nitroreductase"/>
</dbReference>
<evidence type="ECO:0000313" key="4">
    <source>
        <dbReference type="EMBL" id="RBP00603.1"/>
    </source>
</evidence>
<evidence type="ECO:0000259" key="3">
    <source>
        <dbReference type="Pfam" id="PF00881"/>
    </source>
</evidence>
<dbReference type="GO" id="GO:0016491">
    <property type="term" value="F:oxidoreductase activity"/>
    <property type="evidence" value="ECO:0007669"/>
    <property type="project" value="UniProtKB-KW"/>
</dbReference>
<protein>
    <submittedName>
        <fullName evidence="4">Nitroreductase</fullName>
    </submittedName>
</protein>
<dbReference type="RefSeq" id="WP_245911300.1">
    <property type="nucleotide sequence ID" value="NZ_BAABQN010000002.1"/>
</dbReference>
<feature type="domain" description="Nitroreductase" evidence="3">
    <location>
        <begin position="19"/>
        <end position="76"/>
    </location>
</feature>
<keyword evidence="2" id="KW-0560">Oxidoreductase</keyword>
<dbReference type="AlphaFoldDB" id="A0A366EE57"/>
<keyword evidence="5" id="KW-1185">Reference proteome</keyword>
<reference evidence="4 5" key="1">
    <citation type="submission" date="2018-06" db="EMBL/GenBank/DDBJ databases">
        <title>Genomic Encyclopedia of Type Strains, Phase IV (KMG-IV): sequencing the most valuable type-strain genomes for metagenomic binning, comparative biology and taxonomic classification.</title>
        <authorList>
            <person name="Goeker M."/>
        </authorList>
    </citation>
    <scope>NUCLEOTIDE SEQUENCE [LARGE SCALE GENOMIC DNA]</scope>
    <source>
        <strain evidence="4 5">DSM 15140</strain>
    </source>
</reference>
<comment type="caution">
    <text evidence="4">The sequence shown here is derived from an EMBL/GenBank/DDBJ whole genome shotgun (WGS) entry which is preliminary data.</text>
</comment>
<dbReference type="InterPro" id="IPR000415">
    <property type="entry name" value="Nitroreductase-like"/>
</dbReference>
<evidence type="ECO:0000313" key="5">
    <source>
        <dbReference type="Proteomes" id="UP000252254"/>
    </source>
</evidence>
<organism evidence="4 5">
    <name type="scientific">Paraliobacillus ryukyuensis</name>
    <dbReference type="NCBI Taxonomy" id="200904"/>
    <lineage>
        <taxon>Bacteria</taxon>
        <taxon>Bacillati</taxon>
        <taxon>Bacillota</taxon>
        <taxon>Bacilli</taxon>
        <taxon>Bacillales</taxon>
        <taxon>Bacillaceae</taxon>
        <taxon>Paraliobacillus</taxon>
    </lineage>
</organism>
<accession>A0A366EE57</accession>
<comment type="similarity">
    <text evidence="1">Belongs to the nitroreductase family.</text>
</comment>
<proteinExistence type="inferred from homology"/>
<evidence type="ECO:0000256" key="1">
    <source>
        <dbReference type="ARBA" id="ARBA00007118"/>
    </source>
</evidence>
<dbReference type="CDD" id="cd02138">
    <property type="entry name" value="TdsD-like"/>
    <property type="match status" value="1"/>
</dbReference>
<dbReference type="Proteomes" id="UP000252254">
    <property type="component" value="Unassembled WGS sequence"/>
</dbReference>
<dbReference type="PANTHER" id="PTHR43673">
    <property type="entry name" value="NAD(P)H NITROREDUCTASE YDGI-RELATED"/>
    <property type="match status" value="1"/>
</dbReference>
<evidence type="ECO:0000256" key="2">
    <source>
        <dbReference type="ARBA" id="ARBA00023002"/>
    </source>
</evidence>
<gene>
    <name evidence="4" type="ORF">DES48_102368</name>
</gene>
<dbReference type="STRING" id="200904.GCA_900168775_00629"/>
<sequence length="187" mass="21240">MSVQNNRKPDFSIHDQFINRWSPRAFLDKEISEELLYSTLEAARWAPSSMNSQPWRFIIARTKEDRERFHSFILDGNRTWCEQAPVLILLISEKAAGAHTFDTGTAFGFLTLQALENGLATHPMGGFDKEKAREVLGIPNEYELHAVVALGYQGDKTTLTPTLQDREAPSPRRPLKESIFEGTFSIE</sequence>
<dbReference type="Pfam" id="PF00881">
    <property type="entry name" value="Nitroreductase"/>
    <property type="match status" value="1"/>
</dbReference>
<dbReference type="EMBL" id="QNRI01000002">
    <property type="protein sequence ID" value="RBP00603.1"/>
    <property type="molecule type" value="Genomic_DNA"/>
</dbReference>